<evidence type="ECO:0000259" key="4">
    <source>
        <dbReference type="Pfam" id="PF07687"/>
    </source>
</evidence>
<evidence type="ECO:0000313" key="6">
    <source>
        <dbReference type="Proteomes" id="UP000254777"/>
    </source>
</evidence>
<reference evidence="5 6" key="1">
    <citation type="submission" date="2018-06" db="EMBL/GenBank/DDBJ databases">
        <authorList>
            <consortium name="Pathogen Informatics"/>
            <person name="Doyle S."/>
        </authorList>
    </citation>
    <scope>NUCLEOTIDE SEQUENCE [LARGE SCALE GENOMIC DNA]</scope>
    <source>
        <strain evidence="5 6">NCTC11088</strain>
    </source>
</reference>
<keyword evidence="2 5" id="KW-0378">Hydrolase</keyword>
<dbReference type="GO" id="GO:0050538">
    <property type="term" value="F:N-carbamoyl-L-amino-acid hydrolase activity"/>
    <property type="evidence" value="ECO:0007669"/>
    <property type="project" value="UniProtKB-EC"/>
</dbReference>
<gene>
    <name evidence="5" type="primary">amaB</name>
    <name evidence="5" type="ORF">NCTC11088_01099</name>
</gene>
<dbReference type="EMBL" id="UGTH01000001">
    <property type="protein sequence ID" value="SUB75310.1"/>
    <property type="molecule type" value="Genomic_DNA"/>
</dbReference>
<feature type="binding site" evidence="3">
    <location>
        <position position="127"/>
    </location>
    <ligand>
        <name>Zn(2+)</name>
        <dbReference type="ChEBI" id="CHEBI:29105"/>
        <label>2</label>
    </ligand>
</feature>
<feature type="domain" description="Peptidase M20 dimerisation" evidence="4">
    <location>
        <begin position="209"/>
        <end position="308"/>
    </location>
</feature>
<dbReference type="RefSeq" id="WP_004820164.1">
    <property type="nucleotide sequence ID" value="NZ_UGTH01000001.1"/>
</dbReference>
<dbReference type="SUPFAM" id="SSF55031">
    <property type="entry name" value="Bacterial exopeptidase dimerisation domain"/>
    <property type="match status" value="1"/>
</dbReference>
<feature type="binding site" evidence="3">
    <location>
        <position position="81"/>
    </location>
    <ligand>
        <name>Zn(2+)</name>
        <dbReference type="ChEBI" id="CHEBI:29105"/>
        <label>1</label>
    </ligand>
</feature>
<feature type="binding site" evidence="3">
    <location>
        <position position="188"/>
    </location>
    <ligand>
        <name>Zn(2+)</name>
        <dbReference type="ChEBI" id="CHEBI:29105"/>
        <label>1</label>
    </ligand>
</feature>
<dbReference type="InterPro" id="IPR011650">
    <property type="entry name" value="Peptidase_M20_dimer"/>
</dbReference>
<evidence type="ECO:0000313" key="5">
    <source>
        <dbReference type="EMBL" id="SUB75310.1"/>
    </source>
</evidence>
<dbReference type="InterPro" id="IPR036264">
    <property type="entry name" value="Bact_exopeptidase_dim_dom"/>
</dbReference>
<dbReference type="Gene3D" id="3.30.70.360">
    <property type="match status" value="1"/>
</dbReference>
<dbReference type="Gene3D" id="3.40.630.10">
    <property type="entry name" value="Zn peptidases"/>
    <property type="match status" value="1"/>
</dbReference>
<comment type="similarity">
    <text evidence="1">Belongs to the peptidase M20 family.</text>
</comment>
<organism evidence="5 6">
    <name type="scientific">Peptoniphilus indolicus</name>
    <dbReference type="NCBI Taxonomy" id="33030"/>
    <lineage>
        <taxon>Bacteria</taxon>
        <taxon>Bacillati</taxon>
        <taxon>Bacillota</taxon>
        <taxon>Tissierellia</taxon>
        <taxon>Tissierellales</taxon>
        <taxon>Peptoniphilaceae</taxon>
        <taxon>Peptoniphilus</taxon>
    </lineage>
</organism>
<dbReference type="InterPro" id="IPR002933">
    <property type="entry name" value="Peptidase_M20"/>
</dbReference>
<dbReference type="SUPFAM" id="SSF53187">
    <property type="entry name" value="Zn-dependent exopeptidases"/>
    <property type="match status" value="1"/>
</dbReference>
<dbReference type="EC" id="3.5.1.87" evidence="5"/>
<dbReference type="PIRSF" id="PIRSF001235">
    <property type="entry name" value="Amidase_carbamoylase"/>
    <property type="match status" value="1"/>
</dbReference>
<feature type="binding site" evidence="3">
    <location>
        <position position="92"/>
    </location>
    <ligand>
        <name>Zn(2+)</name>
        <dbReference type="ChEBI" id="CHEBI:29105"/>
        <label>2</label>
    </ligand>
</feature>
<comment type="cofactor">
    <cofactor evidence="3">
        <name>Zn(2+)</name>
        <dbReference type="ChEBI" id="CHEBI:29105"/>
    </cofactor>
    <text evidence="3">Binds 2 Zn(2+) ions per subunit.</text>
</comment>
<evidence type="ECO:0000256" key="1">
    <source>
        <dbReference type="ARBA" id="ARBA00006153"/>
    </source>
</evidence>
<evidence type="ECO:0000256" key="3">
    <source>
        <dbReference type="PIRSR" id="PIRSR001235-1"/>
    </source>
</evidence>
<name>A0A379DBZ8_9FIRM</name>
<sequence length="405" mass="45260">MKVNGERLLNYLKTLGEIGRDQDGRMVRLAGSDQDKAGRDKLVEWMKELDLEIKIDKIGNIFGIWSTEENKDKKPIMTGSHIDSVIDAGIYDGCYGVMAGLEVIRTLKENNVEIKRPLVLAAFTNEEGVRYHPSMMGSLAYVGGCELDDALDTVGIDGTTLREELKRIDYLGENEMGFIVPEKFIEAHIEQGPILDHEGISVGVVSDLQGIFWKEVTIIGEANHAGTTPTSMRRDAGLALAKINVFLRELAEQSNSRTTIGEVEIKPNAINIVPGYAKFTVDIRNSNKEVLLEQEKKFFEYLKKIEEQEDLKIEVREIASFEPVKFDEEILDRVRESAERNGFSHMEITSGAGQDAQMMSRICPTAMIFVPSKNGISHNPKEFTESADLENGANVLLDVIKSYVE</sequence>
<accession>A0A379DBZ8</accession>
<proteinExistence type="inferred from homology"/>
<dbReference type="InterPro" id="IPR010158">
    <property type="entry name" value="Amidase_Cbmase"/>
</dbReference>
<dbReference type="Proteomes" id="UP000254777">
    <property type="component" value="Unassembled WGS sequence"/>
</dbReference>
<feature type="binding site" evidence="3">
    <location>
        <position position="378"/>
    </location>
    <ligand>
        <name>Zn(2+)</name>
        <dbReference type="ChEBI" id="CHEBI:29105"/>
        <label>2</label>
    </ligand>
</feature>
<keyword evidence="3" id="KW-0862">Zinc</keyword>
<dbReference type="GO" id="GO:0046872">
    <property type="term" value="F:metal ion binding"/>
    <property type="evidence" value="ECO:0007669"/>
    <property type="project" value="UniProtKB-KW"/>
</dbReference>
<dbReference type="CDD" id="cd03884">
    <property type="entry name" value="M20_bAS"/>
    <property type="match status" value="1"/>
</dbReference>
<dbReference type="Pfam" id="PF01546">
    <property type="entry name" value="Peptidase_M20"/>
    <property type="match status" value="1"/>
</dbReference>
<dbReference type="PANTHER" id="PTHR32494">
    <property type="entry name" value="ALLANTOATE DEIMINASE-RELATED"/>
    <property type="match status" value="1"/>
</dbReference>
<dbReference type="PANTHER" id="PTHR32494:SF5">
    <property type="entry name" value="ALLANTOATE AMIDOHYDROLASE"/>
    <property type="match status" value="1"/>
</dbReference>
<dbReference type="GO" id="GO:0016813">
    <property type="term" value="F:hydrolase activity, acting on carbon-nitrogen (but not peptide) bonds, in linear amidines"/>
    <property type="evidence" value="ECO:0007669"/>
    <property type="project" value="InterPro"/>
</dbReference>
<evidence type="ECO:0000256" key="2">
    <source>
        <dbReference type="ARBA" id="ARBA00022801"/>
    </source>
</evidence>
<feature type="binding site" evidence="3">
    <location>
        <position position="92"/>
    </location>
    <ligand>
        <name>Zn(2+)</name>
        <dbReference type="ChEBI" id="CHEBI:29105"/>
        <label>1</label>
    </ligand>
</feature>
<dbReference type="Pfam" id="PF07687">
    <property type="entry name" value="M20_dimer"/>
    <property type="match status" value="1"/>
</dbReference>
<dbReference type="NCBIfam" id="TIGR01879">
    <property type="entry name" value="hydantase"/>
    <property type="match status" value="1"/>
</dbReference>
<dbReference type="AlphaFoldDB" id="A0A379DBZ8"/>
<keyword evidence="3" id="KW-0479">Metal-binding</keyword>
<protein>
    <submittedName>
        <fullName evidence="5">N-carbamoyl-L-amino acid hydrolase</fullName>
        <ecNumber evidence="5">3.5.1.87</ecNumber>
    </submittedName>
</protein>
<dbReference type="NCBIfam" id="NF006771">
    <property type="entry name" value="PRK09290.1-5"/>
    <property type="match status" value="1"/>
</dbReference>